<dbReference type="EMBL" id="CP067136">
    <property type="protein sequence ID" value="WCR07135.1"/>
    <property type="molecule type" value="Genomic_DNA"/>
</dbReference>
<keyword evidence="4" id="KW-1185">Reference proteome</keyword>
<dbReference type="Proteomes" id="UP001219349">
    <property type="component" value="Chromosome"/>
</dbReference>
<dbReference type="InterPro" id="IPR036390">
    <property type="entry name" value="WH_DNA-bd_sf"/>
</dbReference>
<accession>A0ABY7SJR5</accession>
<dbReference type="SMART" id="SM00347">
    <property type="entry name" value="HTH_MARR"/>
    <property type="match status" value="1"/>
</dbReference>
<dbReference type="PROSITE" id="PS50995">
    <property type="entry name" value="HTH_MARR_2"/>
    <property type="match status" value="1"/>
</dbReference>
<dbReference type="InterPro" id="IPR000835">
    <property type="entry name" value="HTH_MarR-typ"/>
</dbReference>
<gene>
    <name evidence="3" type="ORF">JHX87_17025</name>
</gene>
<dbReference type="InterPro" id="IPR036388">
    <property type="entry name" value="WH-like_DNA-bd_sf"/>
</dbReference>
<dbReference type="PANTHER" id="PTHR33164:SF89">
    <property type="entry name" value="MARR FAMILY REGULATORY PROTEIN"/>
    <property type="match status" value="1"/>
</dbReference>
<evidence type="ECO:0000259" key="2">
    <source>
        <dbReference type="PROSITE" id="PS50995"/>
    </source>
</evidence>
<organism evidence="3 4">
    <name type="scientific">Paracoccus fistulariae</name>
    <dbReference type="NCBI Taxonomy" id="658446"/>
    <lineage>
        <taxon>Bacteria</taxon>
        <taxon>Pseudomonadati</taxon>
        <taxon>Pseudomonadota</taxon>
        <taxon>Alphaproteobacteria</taxon>
        <taxon>Rhodobacterales</taxon>
        <taxon>Paracoccaceae</taxon>
        <taxon>Paracoccus</taxon>
    </lineage>
</organism>
<sequence>MKRNSAQIDRKDGIPNSTGPRLENVLDRIDVCLIALRRILRASEAHSKELAQSAGMTPVQLRVVQIVAETGSSTGGAIAKRMHVAPATVTAIIDKLERAGHVSREQSRTDRRQTLIVLTDHGRDALERAPDALQQRFARDFDSLQDWEQAMIVAVLERVATMLDGSDADTGAVLYPGEL</sequence>
<dbReference type="PANTHER" id="PTHR33164">
    <property type="entry name" value="TRANSCRIPTIONAL REGULATOR, MARR FAMILY"/>
    <property type="match status" value="1"/>
</dbReference>
<evidence type="ECO:0000313" key="4">
    <source>
        <dbReference type="Proteomes" id="UP001219349"/>
    </source>
</evidence>
<name>A0ABY7SJR5_9RHOB</name>
<feature type="region of interest" description="Disordered" evidence="1">
    <location>
        <begin position="1"/>
        <end position="20"/>
    </location>
</feature>
<dbReference type="Gene3D" id="1.10.10.10">
    <property type="entry name" value="Winged helix-like DNA-binding domain superfamily/Winged helix DNA-binding domain"/>
    <property type="match status" value="1"/>
</dbReference>
<protein>
    <submittedName>
        <fullName evidence="3">MarR family transcriptional regulator</fullName>
    </submittedName>
</protein>
<feature type="domain" description="HTH marR-type" evidence="2">
    <location>
        <begin position="29"/>
        <end position="161"/>
    </location>
</feature>
<evidence type="ECO:0000256" key="1">
    <source>
        <dbReference type="SAM" id="MobiDB-lite"/>
    </source>
</evidence>
<dbReference type="InterPro" id="IPR039422">
    <property type="entry name" value="MarR/SlyA-like"/>
</dbReference>
<dbReference type="Pfam" id="PF01047">
    <property type="entry name" value="MarR"/>
    <property type="match status" value="1"/>
</dbReference>
<proteinExistence type="predicted"/>
<reference evidence="3 4" key="1">
    <citation type="submission" date="2021-01" db="EMBL/GenBank/DDBJ databases">
        <title>Biogeographic distribution of Paracoccus.</title>
        <authorList>
            <person name="Hollensteiner J."/>
            <person name="Leineberger J."/>
            <person name="Brinkhoff T."/>
            <person name="Daniel R."/>
        </authorList>
    </citation>
    <scope>NUCLEOTIDE SEQUENCE [LARGE SCALE GENOMIC DNA]</scope>
    <source>
        <strain evidence="3 4">KCTC 22803</strain>
    </source>
</reference>
<evidence type="ECO:0000313" key="3">
    <source>
        <dbReference type="EMBL" id="WCR07135.1"/>
    </source>
</evidence>
<dbReference type="SUPFAM" id="SSF46785">
    <property type="entry name" value="Winged helix' DNA-binding domain"/>
    <property type="match status" value="1"/>
</dbReference>